<dbReference type="Gramene" id="PGSC0003DMT400085483">
    <property type="protein sequence ID" value="PGSC0003DMT400085483"/>
    <property type="gene ID" value="PGSC0003DMG400035054"/>
</dbReference>
<dbReference type="HOGENOM" id="CLU_2175525_0_0_1"/>
<proteinExistence type="predicted"/>
<protein>
    <submittedName>
        <fullName evidence="2">Uncharacterized protein</fullName>
    </submittedName>
</protein>
<accession>M1D9L4</accession>
<dbReference type="Proteomes" id="UP000011115">
    <property type="component" value="Unassembled WGS sequence"/>
</dbReference>
<name>M1D9L4_SOLTU</name>
<dbReference type="AlphaFoldDB" id="M1D9L4"/>
<dbReference type="InParanoid" id="M1D9L4"/>
<reference evidence="2" key="2">
    <citation type="submission" date="2015-06" db="UniProtKB">
        <authorList>
            <consortium name="EnsemblPlants"/>
        </authorList>
    </citation>
    <scope>IDENTIFICATION</scope>
    <source>
        <strain evidence="2">DM1-3 516 R44</strain>
    </source>
</reference>
<reference evidence="3" key="1">
    <citation type="journal article" date="2011" name="Nature">
        <title>Genome sequence and analysis of the tuber crop potato.</title>
        <authorList>
            <consortium name="The Potato Genome Sequencing Consortium"/>
        </authorList>
    </citation>
    <scope>NUCLEOTIDE SEQUENCE [LARGE SCALE GENOMIC DNA]</scope>
    <source>
        <strain evidence="3">cv. DM1-3 516 R44</strain>
    </source>
</reference>
<keyword evidence="3" id="KW-1185">Reference proteome</keyword>
<dbReference type="PaxDb" id="4113-PGSC0003DMT400085483"/>
<organism evidence="2 3">
    <name type="scientific">Solanum tuberosum</name>
    <name type="common">Potato</name>
    <dbReference type="NCBI Taxonomy" id="4113"/>
    <lineage>
        <taxon>Eukaryota</taxon>
        <taxon>Viridiplantae</taxon>
        <taxon>Streptophyta</taxon>
        <taxon>Embryophyta</taxon>
        <taxon>Tracheophyta</taxon>
        <taxon>Spermatophyta</taxon>
        <taxon>Magnoliopsida</taxon>
        <taxon>eudicotyledons</taxon>
        <taxon>Gunneridae</taxon>
        <taxon>Pentapetalae</taxon>
        <taxon>asterids</taxon>
        <taxon>lamiids</taxon>
        <taxon>Solanales</taxon>
        <taxon>Solanaceae</taxon>
        <taxon>Solanoideae</taxon>
        <taxon>Solaneae</taxon>
        <taxon>Solanum</taxon>
    </lineage>
</organism>
<evidence type="ECO:0000256" key="1">
    <source>
        <dbReference type="SAM" id="MobiDB-lite"/>
    </source>
</evidence>
<feature type="region of interest" description="Disordered" evidence="1">
    <location>
        <begin position="1"/>
        <end position="59"/>
    </location>
</feature>
<evidence type="ECO:0000313" key="3">
    <source>
        <dbReference type="Proteomes" id="UP000011115"/>
    </source>
</evidence>
<dbReference type="EnsemblPlants" id="PGSC0003DMT400085483">
    <property type="protein sequence ID" value="PGSC0003DMT400085483"/>
    <property type="gene ID" value="PGSC0003DMG400035054"/>
</dbReference>
<sequence>MGRTGVPGALRGAGRQPSNVRETAGARCPKGWTSESLLGGAGWRGTPPPFPQVRDVTKPKPNVIPRAYTADTREPTLIPKRTLGLAHYSTEDILNKTRTSNVKINSTLSQ</sequence>
<evidence type="ECO:0000313" key="2">
    <source>
        <dbReference type="EnsemblPlants" id="PGSC0003DMT400085483"/>
    </source>
</evidence>